<dbReference type="InterPro" id="IPR052951">
    <property type="entry name" value="Tellurite_res_ion_channel"/>
</dbReference>
<dbReference type="PANTHER" id="PTHR37955:SF1">
    <property type="entry name" value="DEP DOMAIN-CONTAINING PROTEIN"/>
    <property type="match status" value="1"/>
</dbReference>
<feature type="transmembrane region" description="Helical" evidence="5">
    <location>
        <begin position="110"/>
        <end position="130"/>
    </location>
</feature>
<evidence type="ECO:0000256" key="1">
    <source>
        <dbReference type="ARBA" id="ARBA00004141"/>
    </source>
</evidence>
<feature type="transmembrane region" description="Helical" evidence="5">
    <location>
        <begin position="296"/>
        <end position="315"/>
    </location>
</feature>
<dbReference type="PANTHER" id="PTHR37955">
    <property type="entry name" value="TELLURITE RESISTANCE PROTEIN TEHA"/>
    <property type="match status" value="1"/>
</dbReference>
<dbReference type="InterPro" id="IPR038665">
    <property type="entry name" value="Voltage-dep_anion_channel_sf"/>
</dbReference>
<feature type="transmembrane region" description="Helical" evidence="5">
    <location>
        <begin position="222"/>
        <end position="243"/>
    </location>
</feature>
<feature type="transmembrane region" description="Helical" evidence="5">
    <location>
        <begin position="142"/>
        <end position="161"/>
    </location>
</feature>
<sequence>MEKSKNNISSNETNFFANLPIGLMGGALGIVILANAYASIDLKSVQFVLMNLGAFLLILGFLKLLAFPKNILAEVKRPELYSTYIAFPMTVMTVGKFYSEYNVQIGKILWYIGAGLDIFIVLSFLYMYAIKKPKLENISPSWFLLLVGSVVIPASNFNTFLIPYTRIVWLCCLIAYIIIIPIIIYRCLKFSLPKAIYPYYGITSAPASLLTVGYLAVCKTNIQLLSCMLLISITMTLFSYIKLPKVVSDGFRPSFAGYTFGLAISCLCQFKAAVYFEKIDYTQIALILKSIGYIELLIASIAIFAIVILSIVNTIKPISNK</sequence>
<feature type="transmembrane region" description="Helical" evidence="5">
    <location>
        <begin position="255"/>
        <end position="276"/>
    </location>
</feature>
<gene>
    <name evidence="6" type="ORF">ERS852473_01323</name>
</gene>
<proteinExistence type="predicted"/>
<feature type="transmembrane region" description="Helical" evidence="5">
    <location>
        <begin position="80"/>
        <end position="98"/>
    </location>
</feature>
<keyword evidence="2 5" id="KW-0812">Transmembrane</keyword>
<feature type="transmembrane region" description="Helical" evidence="5">
    <location>
        <begin position="197"/>
        <end position="216"/>
    </location>
</feature>
<dbReference type="Gene3D" id="1.50.10.150">
    <property type="entry name" value="Voltage-dependent anion channel"/>
    <property type="match status" value="1"/>
</dbReference>
<reference evidence="6 7" key="1">
    <citation type="submission" date="2015-09" db="EMBL/GenBank/DDBJ databases">
        <authorList>
            <consortium name="Pathogen Informatics"/>
        </authorList>
    </citation>
    <scope>NUCLEOTIDE SEQUENCE [LARGE SCALE GENOMIC DNA]</scope>
    <source>
        <strain evidence="6 7">2789STDY5834858</strain>
    </source>
</reference>
<feature type="transmembrane region" description="Helical" evidence="5">
    <location>
        <begin position="21"/>
        <end position="40"/>
    </location>
</feature>
<feature type="transmembrane region" description="Helical" evidence="5">
    <location>
        <begin position="46"/>
        <end position="68"/>
    </location>
</feature>
<comment type="subcellular location">
    <subcellularLocation>
        <location evidence="1">Membrane</location>
        <topology evidence="1">Multi-pass membrane protein</topology>
    </subcellularLocation>
</comment>
<comment type="caution">
    <text evidence="6">The sequence shown here is derived from an EMBL/GenBank/DDBJ whole genome shotgun (WGS) entry which is preliminary data.</text>
</comment>
<dbReference type="EMBL" id="CYZR01000004">
    <property type="protein sequence ID" value="CUN88370.1"/>
    <property type="molecule type" value="Genomic_DNA"/>
</dbReference>
<name>A0ABM9UR73_SARVE</name>
<evidence type="ECO:0000313" key="6">
    <source>
        <dbReference type="EMBL" id="CUN88370.1"/>
    </source>
</evidence>
<dbReference type="Proteomes" id="UP000095488">
    <property type="component" value="Unassembled WGS sequence"/>
</dbReference>
<evidence type="ECO:0000256" key="2">
    <source>
        <dbReference type="ARBA" id="ARBA00022692"/>
    </source>
</evidence>
<keyword evidence="3 5" id="KW-1133">Transmembrane helix</keyword>
<protein>
    <submittedName>
        <fullName evidence="6">Potassium-tellurite ethidium and proflavin transporter</fullName>
    </submittedName>
</protein>
<dbReference type="Pfam" id="PF03595">
    <property type="entry name" value="SLAC1"/>
    <property type="match status" value="1"/>
</dbReference>
<dbReference type="InterPro" id="IPR004695">
    <property type="entry name" value="SLAC1/Mae1/Ssu1/TehA"/>
</dbReference>
<keyword evidence="7" id="KW-1185">Reference proteome</keyword>
<accession>A0ABM9UR73</accession>
<evidence type="ECO:0000256" key="5">
    <source>
        <dbReference type="SAM" id="Phobius"/>
    </source>
</evidence>
<evidence type="ECO:0000256" key="4">
    <source>
        <dbReference type="ARBA" id="ARBA00023136"/>
    </source>
</evidence>
<keyword evidence="4 5" id="KW-0472">Membrane</keyword>
<evidence type="ECO:0000313" key="7">
    <source>
        <dbReference type="Proteomes" id="UP000095488"/>
    </source>
</evidence>
<feature type="transmembrane region" description="Helical" evidence="5">
    <location>
        <begin position="167"/>
        <end position="185"/>
    </location>
</feature>
<evidence type="ECO:0000256" key="3">
    <source>
        <dbReference type="ARBA" id="ARBA00022989"/>
    </source>
</evidence>
<dbReference type="RefSeq" id="WP_055258832.1">
    <property type="nucleotide sequence ID" value="NZ_CABIXL010000004.1"/>
</dbReference>
<organism evidence="6 7">
    <name type="scientific">Sarcina ventriculi</name>
    <name type="common">Clostridium ventriculi</name>
    <dbReference type="NCBI Taxonomy" id="1267"/>
    <lineage>
        <taxon>Bacteria</taxon>
        <taxon>Bacillati</taxon>
        <taxon>Bacillota</taxon>
        <taxon>Clostridia</taxon>
        <taxon>Eubacteriales</taxon>
        <taxon>Clostridiaceae</taxon>
        <taxon>Sarcina</taxon>
    </lineage>
</organism>